<keyword evidence="2" id="KW-0732">Signal</keyword>
<dbReference type="AlphaFoldDB" id="A0A1G2FXW1"/>
<dbReference type="InterPro" id="IPR006860">
    <property type="entry name" value="FecR"/>
</dbReference>
<gene>
    <name evidence="4" type="ORF">A2W41_02255</name>
</gene>
<protein>
    <recommendedName>
        <fullName evidence="3">FecR protein domain-containing protein</fullName>
    </recommendedName>
</protein>
<dbReference type="PANTHER" id="PTHR38731:SF1">
    <property type="entry name" value="FECR PROTEIN DOMAIN-CONTAINING PROTEIN"/>
    <property type="match status" value="1"/>
</dbReference>
<dbReference type="Gene3D" id="2.60.120.1440">
    <property type="match status" value="1"/>
</dbReference>
<feature type="transmembrane region" description="Helical" evidence="1">
    <location>
        <begin position="363"/>
        <end position="383"/>
    </location>
</feature>
<dbReference type="Proteomes" id="UP000176700">
    <property type="component" value="Unassembled WGS sequence"/>
</dbReference>
<dbReference type="EMBL" id="MHNI01000012">
    <property type="protein sequence ID" value="OGZ42915.1"/>
    <property type="molecule type" value="Genomic_DNA"/>
</dbReference>
<organism evidence="4 5">
    <name type="scientific">Candidatus Ryanbacteria bacterium RIFCSPHIGHO2_01_45_13</name>
    <dbReference type="NCBI Taxonomy" id="1802112"/>
    <lineage>
        <taxon>Bacteria</taxon>
        <taxon>Candidatus Ryaniibacteriota</taxon>
    </lineage>
</organism>
<feature type="domain" description="FecR protein" evidence="3">
    <location>
        <begin position="213"/>
        <end position="305"/>
    </location>
</feature>
<evidence type="ECO:0000256" key="2">
    <source>
        <dbReference type="SAM" id="SignalP"/>
    </source>
</evidence>
<evidence type="ECO:0000259" key="3">
    <source>
        <dbReference type="Pfam" id="PF04773"/>
    </source>
</evidence>
<evidence type="ECO:0000256" key="1">
    <source>
        <dbReference type="SAM" id="Phobius"/>
    </source>
</evidence>
<evidence type="ECO:0000313" key="5">
    <source>
        <dbReference type="Proteomes" id="UP000176700"/>
    </source>
</evidence>
<keyword evidence="1" id="KW-0472">Membrane</keyword>
<dbReference type="PANTHER" id="PTHR38731">
    <property type="entry name" value="LIPL45-RELATED LIPOPROTEIN-RELATED"/>
    <property type="match status" value="1"/>
</dbReference>
<dbReference type="Pfam" id="PF04773">
    <property type="entry name" value="FecR"/>
    <property type="match status" value="1"/>
</dbReference>
<reference evidence="4 5" key="1">
    <citation type="journal article" date="2016" name="Nat. Commun.">
        <title>Thousands of microbial genomes shed light on interconnected biogeochemical processes in an aquifer system.</title>
        <authorList>
            <person name="Anantharaman K."/>
            <person name="Brown C.T."/>
            <person name="Hug L.A."/>
            <person name="Sharon I."/>
            <person name="Castelle C.J."/>
            <person name="Probst A.J."/>
            <person name="Thomas B.C."/>
            <person name="Singh A."/>
            <person name="Wilkins M.J."/>
            <person name="Karaoz U."/>
            <person name="Brodie E.L."/>
            <person name="Williams K.H."/>
            <person name="Hubbard S.S."/>
            <person name="Banfield J.F."/>
        </authorList>
    </citation>
    <scope>NUCLEOTIDE SEQUENCE [LARGE SCALE GENOMIC DNA]</scope>
</reference>
<comment type="caution">
    <text evidence="4">The sequence shown here is derived from an EMBL/GenBank/DDBJ whole genome shotgun (WGS) entry which is preliminary data.</text>
</comment>
<feature type="chain" id="PRO_5009582902" description="FecR protein domain-containing protein" evidence="2">
    <location>
        <begin position="27"/>
        <end position="390"/>
    </location>
</feature>
<evidence type="ECO:0000313" key="4">
    <source>
        <dbReference type="EMBL" id="OGZ42915.1"/>
    </source>
</evidence>
<proteinExistence type="predicted"/>
<accession>A0A1G2FXW1</accession>
<name>A0A1G2FXW1_9BACT</name>
<sequence>MKKFIKTLFVFIVYLSLLPQSASANAPIPEYGKARGTIDIPCVLPPPAWRYPGEKEGAMITHTITIDFWNVGKAGGDQYEYVAVTTEYSGKNSSCSRGGTHGDKFDGGPNGKFQAFGRMVNGKYIEVTWNGGTSNIPVLTPEVFSKYNWGGFEPEKIPTIEGGEYQVETFGSTRFNGLYGQVEFIIPNPDGTYDEESWNLAKIDMELPPGTRLKVSEKSGLQLALPNQTTINVGPETEIVLVSVDPRKGVMQLLYGELKANVTKMMKDGSMQVEMSQAVAGIKGTIFVLEETGDTSTLKVIEGTVALKSKTSGQEEKVNVGEALVADQNGLGQKTTFDVNAENAYWKNFEGNFGKISTGSKKYLYYLGVPILLVVVVAIVFVIKRRKSKV</sequence>
<feature type="signal peptide" evidence="2">
    <location>
        <begin position="1"/>
        <end position="26"/>
    </location>
</feature>
<keyword evidence="1" id="KW-0812">Transmembrane</keyword>
<keyword evidence="1" id="KW-1133">Transmembrane helix</keyword>